<evidence type="ECO:0000256" key="1">
    <source>
        <dbReference type="SAM" id="MobiDB-lite"/>
    </source>
</evidence>
<keyword evidence="3" id="KW-1185">Reference proteome</keyword>
<protein>
    <submittedName>
        <fullName evidence="2">Uncharacterized protein</fullName>
    </submittedName>
</protein>
<dbReference type="Proteomes" id="UP001454036">
    <property type="component" value="Unassembled WGS sequence"/>
</dbReference>
<dbReference type="EMBL" id="BAABME010004786">
    <property type="protein sequence ID" value="GAA0163546.1"/>
    <property type="molecule type" value="Genomic_DNA"/>
</dbReference>
<feature type="compositionally biased region" description="Polar residues" evidence="1">
    <location>
        <begin position="55"/>
        <end position="68"/>
    </location>
</feature>
<proteinExistence type="predicted"/>
<reference evidence="2 3" key="1">
    <citation type="submission" date="2024-01" db="EMBL/GenBank/DDBJ databases">
        <title>The complete chloroplast genome sequence of Lithospermum erythrorhizon: insights into the phylogenetic relationship among Boraginaceae species and the maternal lineages of purple gromwells.</title>
        <authorList>
            <person name="Okada T."/>
            <person name="Watanabe K."/>
        </authorList>
    </citation>
    <scope>NUCLEOTIDE SEQUENCE [LARGE SCALE GENOMIC DNA]</scope>
</reference>
<gene>
    <name evidence="2" type="ORF">LIER_19384</name>
</gene>
<organism evidence="2 3">
    <name type="scientific">Lithospermum erythrorhizon</name>
    <name type="common">Purple gromwell</name>
    <name type="synonym">Lithospermum officinale var. erythrorhizon</name>
    <dbReference type="NCBI Taxonomy" id="34254"/>
    <lineage>
        <taxon>Eukaryota</taxon>
        <taxon>Viridiplantae</taxon>
        <taxon>Streptophyta</taxon>
        <taxon>Embryophyta</taxon>
        <taxon>Tracheophyta</taxon>
        <taxon>Spermatophyta</taxon>
        <taxon>Magnoliopsida</taxon>
        <taxon>eudicotyledons</taxon>
        <taxon>Gunneridae</taxon>
        <taxon>Pentapetalae</taxon>
        <taxon>asterids</taxon>
        <taxon>lamiids</taxon>
        <taxon>Boraginales</taxon>
        <taxon>Boraginaceae</taxon>
        <taxon>Boraginoideae</taxon>
        <taxon>Lithospermeae</taxon>
        <taxon>Lithospermum</taxon>
    </lineage>
</organism>
<evidence type="ECO:0000313" key="3">
    <source>
        <dbReference type="Proteomes" id="UP001454036"/>
    </source>
</evidence>
<accession>A0AAV3QJV2</accession>
<name>A0AAV3QJV2_LITER</name>
<sequence>MQLLLATPFIGRSGRKGKESPRKGLTGSHGNTRAHSKGITRTEETPTGPSPGDPKTTQSDPNGPSPSAGTDLLVTMLIED</sequence>
<feature type="region of interest" description="Disordered" evidence="1">
    <location>
        <begin position="1"/>
        <end position="80"/>
    </location>
</feature>
<evidence type="ECO:0000313" key="2">
    <source>
        <dbReference type="EMBL" id="GAA0163546.1"/>
    </source>
</evidence>
<dbReference type="AlphaFoldDB" id="A0AAV3QJV2"/>
<comment type="caution">
    <text evidence="2">The sequence shown here is derived from an EMBL/GenBank/DDBJ whole genome shotgun (WGS) entry which is preliminary data.</text>
</comment>